<feature type="domain" description="PD-(D/E)XK endonuclease-like" evidence="1">
    <location>
        <begin position="653"/>
        <end position="910"/>
    </location>
</feature>
<dbReference type="InterPro" id="IPR011335">
    <property type="entry name" value="Restrct_endonuc-II-like"/>
</dbReference>
<dbReference type="InterPro" id="IPR011604">
    <property type="entry name" value="PDDEXK-like_dom_sf"/>
</dbReference>
<proteinExistence type="predicted"/>
<name>A0A6I3LDG0_9FLAO</name>
<protein>
    <submittedName>
        <fullName evidence="2">PD-(D/E)XK nuclease family protein</fullName>
    </submittedName>
</protein>
<dbReference type="InterPro" id="IPR038726">
    <property type="entry name" value="PDDEXK_AddAB-type"/>
</dbReference>
<gene>
    <name evidence="2" type="ORF">GJV76_05220</name>
</gene>
<dbReference type="OrthoDB" id="9762792at2"/>
<sequence length="922" mass="107503">MNSNTFLHKLSAQIKQDFPDNMNDLVVVLPNRRAKIFLLESLKGFYSQTVFAPEIISVEELIQDISGIRAIDSIELVFEFFAVYKELHPNDAQEYDYFANWANMLLQDFNEIDRYLLNPDHVFSYLKDIEDIKHWSLDPEKRTPLIEKYLEFWRVMPLYYKELYQRLLSKKIGYQGLVYREAVAHKELFLKDLNKTFFFAGFNALNAAEEIIFQYFLGEGKAKVFWDLDQQFLHDPYHDAGLFLRKIKSKWKYYQMHPFEWIVDEFGKEKNITVIQTPKSVGQAKITGQIIDSLLEQNSGTRLDRVAVVLGEENLLLPVLHSLPDAVSSLNITMGYSGNSNPVQILLNKIFKMHLAAIKRSEKRYTLYYKEMLDVLSNPVVTQIIMGDSIAKEISSRNLTFFNMDRFQSWIDEIDFPLRKLLFSPWRGLTAVEVLQRLIEVVLEIKANLNDEEKSERLSKTFLYAAYQMLMRLVSYCEKYSFIQSFDTLYALYKQIMDMAEVSFEGEPLEGLQIMGVLESRVLDFDTVIVTSVNEGKFPAGKSQNSFIPYDVKYELGLPTYKEKDAIYSYHFYHLLLRAKNVYLLYNSQSEGMDAGEKSRFLTQLEIEHCANHHVEYITYSADLPDKAYEPIEIPKSVLLQERLREIAVGKGFSPSALANYLRNPIQFYMQRVLGIREVEEVEESVALNTLGTIIHNSLENLYKPYRGELLSVDIIKKLLSIADQEVQDQFEKEYNEEKEKKGKNLLAFEVAKRNVYHFLNQEIESLKKGDEIRLLELETKLEATIEDDRLPYPVNLFGYVDRIEQRNGVVRVIDYKSGKVESTNVRLSQWDGFALELKNDKIIQLLSYALMYGKNGITEPFEAGIYSFKNRREGFLFFGFKEGREVDCRITQETLDYFKEELVGLLLEILSVDKNFIEELK</sequence>
<dbReference type="Proteomes" id="UP000438760">
    <property type="component" value="Unassembled WGS sequence"/>
</dbReference>
<evidence type="ECO:0000313" key="2">
    <source>
        <dbReference type="EMBL" id="MTG97539.1"/>
    </source>
</evidence>
<organism evidence="2 3">
    <name type="scientific">Myroides albus</name>
    <dbReference type="NCBI Taxonomy" id="2562892"/>
    <lineage>
        <taxon>Bacteria</taxon>
        <taxon>Pseudomonadati</taxon>
        <taxon>Bacteroidota</taxon>
        <taxon>Flavobacteriia</taxon>
        <taxon>Flavobacteriales</taxon>
        <taxon>Flavobacteriaceae</taxon>
        <taxon>Myroides</taxon>
    </lineage>
</organism>
<reference evidence="2 3" key="1">
    <citation type="submission" date="2019-11" db="EMBL/GenBank/DDBJ databases">
        <title>Genome of Strain BIT-d1.</title>
        <authorList>
            <person name="Yang Y."/>
        </authorList>
    </citation>
    <scope>NUCLEOTIDE SEQUENCE [LARGE SCALE GENOMIC DNA]</scope>
    <source>
        <strain evidence="2 3">BIT-d1</strain>
    </source>
</reference>
<dbReference type="EMBL" id="WMJX01000007">
    <property type="protein sequence ID" value="MTG97539.1"/>
    <property type="molecule type" value="Genomic_DNA"/>
</dbReference>
<dbReference type="AlphaFoldDB" id="A0A6I3LDG0"/>
<evidence type="ECO:0000259" key="1">
    <source>
        <dbReference type="Pfam" id="PF12705"/>
    </source>
</evidence>
<comment type="caution">
    <text evidence="2">The sequence shown here is derived from an EMBL/GenBank/DDBJ whole genome shotgun (WGS) entry which is preliminary data.</text>
</comment>
<accession>A0A6I3LDG0</accession>
<dbReference type="SUPFAM" id="SSF52980">
    <property type="entry name" value="Restriction endonuclease-like"/>
    <property type="match status" value="1"/>
</dbReference>
<dbReference type="Pfam" id="PF12705">
    <property type="entry name" value="PDDEXK_1"/>
    <property type="match status" value="1"/>
</dbReference>
<dbReference type="SUPFAM" id="SSF52540">
    <property type="entry name" value="P-loop containing nucleoside triphosphate hydrolases"/>
    <property type="match status" value="1"/>
</dbReference>
<dbReference type="InterPro" id="IPR027417">
    <property type="entry name" value="P-loop_NTPase"/>
</dbReference>
<dbReference type="RefSeq" id="WP_155091582.1">
    <property type="nucleotide sequence ID" value="NZ_CP102754.1"/>
</dbReference>
<dbReference type="Gene3D" id="3.90.320.10">
    <property type="match status" value="1"/>
</dbReference>
<keyword evidence="3" id="KW-1185">Reference proteome</keyword>
<evidence type="ECO:0000313" key="3">
    <source>
        <dbReference type="Proteomes" id="UP000438760"/>
    </source>
</evidence>